<organism evidence="2 3">
    <name type="scientific">Thalassotalea profundi</name>
    <dbReference type="NCBI Taxonomy" id="2036687"/>
    <lineage>
        <taxon>Bacteria</taxon>
        <taxon>Pseudomonadati</taxon>
        <taxon>Pseudomonadota</taxon>
        <taxon>Gammaproteobacteria</taxon>
        <taxon>Alteromonadales</taxon>
        <taxon>Colwelliaceae</taxon>
        <taxon>Thalassotalea</taxon>
    </lineage>
</organism>
<comment type="caution">
    <text evidence="2">The sequence shown here is derived from an EMBL/GenBank/DDBJ whole genome shotgun (WGS) entry which is preliminary data.</text>
</comment>
<dbReference type="SUPFAM" id="SSF55729">
    <property type="entry name" value="Acyl-CoA N-acyltransferases (Nat)"/>
    <property type="match status" value="1"/>
</dbReference>
<dbReference type="InterPro" id="IPR000182">
    <property type="entry name" value="GNAT_dom"/>
</dbReference>
<protein>
    <recommendedName>
        <fullName evidence="1">N-acetyltransferase domain-containing protein</fullName>
    </recommendedName>
</protein>
<evidence type="ECO:0000259" key="1">
    <source>
        <dbReference type="Pfam" id="PF00583"/>
    </source>
</evidence>
<evidence type="ECO:0000313" key="3">
    <source>
        <dbReference type="Proteomes" id="UP000626370"/>
    </source>
</evidence>
<gene>
    <name evidence="2" type="ORF">GCM10011501_29420</name>
</gene>
<evidence type="ECO:0000313" key="2">
    <source>
        <dbReference type="EMBL" id="GHE98014.1"/>
    </source>
</evidence>
<accession>A0ABQ3J3V7</accession>
<dbReference type="EMBL" id="BNAH01000013">
    <property type="protein sequence ID" value="GHE98014.1"/>
    <property type="molecule type" value="Genomic_DNA"/>
</dbReference>
<proteinExistence type="predicted"/>
<keyword evidence="3" id="KW-1185">Reference proteome</keyword>
<dbReference type="InterPro" id="IPR016181">
    <property type="entry name" value="Acyl_CoA_acyltransferase"/>
</dbReference>
<dbReference type="CDD" id="cd04301">
    <property type="entry name" value="NAT_SF"/>
    <property type="match status" value="1"/>
</dbReference>
<dbReference type="Pfam" id="PF00583">
    <property type="entry name" value="Acetyltransf_1"/>
    <property type="match status" value="1"/>
</dbReference>
<name>A0ABQ3J3V7_9GAMM</name>
<dbReference type="Gene3D" id="3.40.630.30">
    <property type="match status" value="1"/>
</dbReference>
<dbReference type="Proteomes" id="UP000626370">
    <property type="component" value="Unassembled WGS sequence"/>
</dbReference>
<dbReference type="RefSeq" id="WP_189379014.1">
    <property type="nucleotide sequence ID" value="NZ_BNAH01000013.1"/>
</dbReference>
<feature type="domain" description="N-acetyltransferase" evidence="1">
    <location>
        <begin position="33"/>
        <end position="87"/>
    </location>
</feature>
<reference evidence="3" key="1">
    <citation type="journal article" date="2019" name="Int. J. Syst. Evol. Microbiol.">
        <title>The Global Catalogue of Microorganisms (GCM) 10K type strain sequencing project: providing services to taxonomists for standard genome sequencing and annotation.</title>
        <authorList>
            <consortium name="The Broad Institute Genomics Platform"/>
            <consortium name="The Broad Institute Genome Sequencing Center for Infectious Disease"/>
            <person name="Wu L."/>
            <person name="Ma J."/>
        </authorList>
    </citation>
    <scope>NUCLEOTIDE SEQUENCE [LARGE SCALE GENOMIC DNA]</scope>
    <source>
        <strain evidence="3">CGMCC 1.15922</strain>
    </source>
</reference>
<sequence>MTLHIITAGKNDKKRILNFYKQQHYSARFLGLDHTYFIKEGELIIACVIVSYITKNNPQGFLHALVVDKKYMGRKLASKLIHHCIRQHPILICFAGQSLTPLYLKNKFTKGNINTLSNELLLRFNVYFNKDKQLVIFSHILQ</sequence>